<feature type="transmembrane region" description="Helical" evidence="9">
    <location>
        <begin position="484"/>
        <end position="501"/>
    </location>
</feature>
<evidence type="ECO:0000256" key="1">
    <source>
        <dbReference type="ARBA" id="ARBA00004651"/>
    </source>
</evidence>
<evidence type="ECO:0000256" key="3">
    <source>
        <dbReference type="ARBA" id="ARBA00022448"/>
    </source>
</evidence>
<dbReference type="InterPro" id="IPR045861">
    <property type="entry name" value="CorA_cytoplasmic_dom"/>
</dbReference>
<gene>
    <name evidence="10" type="ORF">K490DRAFT_4064</name>
</gene>
<keyword evidence="5 9" id="KW-0812">Transmembrane</keyword>
<dbReference type="PANTHER" id="PTHR46494">
    <property type="entry name" value="CORA FAMILY METAL ION TRANSPORTER (EUROFUNG)"/>
    <property type="match status" value="1"/>
</dbReference>
<dbReference type="SUPFAM" id="SSF143865">
    <property type="entry name" value="CorA soluble domain-like"/>
    <property type="match status" value="1"/>
</dbReference>
<dbReference type="Gene3D" id="3.30.460.20">
    <property type="entry name" value="CorA soluble domain-like"/>
    <property type="match status" value="1"/>
</dbReference>
<dbReference type="EMBL" id="ML978718">
    <property type="protein sequence ID" value="KAF2087981.1"/>
    <property type="molecule type" value="Genomic_DNA"/>
</dbReference>
<evidence type="ECO:0000313" key="10">
    <source>
        <dbReference type="EMBL" id="KAF2087981.1"/>
    </source>
</evidence>
<dbReference type="InterPro" id="IPR045863">
    <property type="entry name" value="CorA_TM1_TM2"/>
</dbReference>
<evidence type="ECO:0000256" key="5">
    <source>
        <dbReference type="ARBA" id="ARBA00022692"/>
    </source>
</evidence>
<feature type="compositionally biased region" description="Acidic residues" evidence="8">
    <location>
        <begin position="160"/>
        <end position="172"/>
    </location>
</feature>
<comment type="similarity">
    <text evidence="2">Belongs to the CorA metal ion transporter (MIT) (TC 1.A.35) family.</text>
</comment>
<evidence type="ECO:0000256" key="8">
    <source>
        <dbReference type="SAM" id="MobiDB-lite"/>
    </source>
</evidence>
<evidence type="ECO:0008006" key="12">
    <source>
        <dbReference type="Google" id="ProtNLM"/>
    </source>
</evidence>
<keyword evidence="6 9" id="KW-1133">Transmembrane helix</keyword>
<keyword evidence="4" id="KW-1003">Cell membrane</keyword>
<feature type="compositionally biased region" description="Basic and acidic residues" evidence="8">
    <location>
        <begin position="186"/>
        <end position="207"/>
    </location>
</feature>
<keyword evidence="3" id="KW-0813">Transport</keyword>
<dbReference type="Pfam" id="PF01544">
    <property type="entry name" value="CorA"/>
    <property type="match status" value="1"/>
</dbReference>
<dbReference type="GO" id="GO:0000287">
    <property type="term" value="F:magnesium ion binding"/>
    <property type="evidence" value="ECO:0007669"/>
    <property type="project" value="TreeGrafter"/>
</dbReference>
<comment type="subcellular location">
    <subcellularLocation>
        <location evidence="1">Cell membrane</location>
        <topology evidence="1">Multi-pass membrane protein</topology>
    </subcellularLocation>
</comment>
<reference evidence="10" key="1">
    <citation type="journal article" date="2020" name="Stud. Mycol.">
        <title>101 Dothideomycetes genomes: a test case for predicting lifestyles and emergence of pathogens.</title>
        <authorList>
            <person name="Haridas S."/>
            <person name="Albert R."/>
            <person name="Binder M."/>
            <person name="Bloem J."/>
            <person name="Labutti K."/>
            <person name="Salamov A."/>
            <person name="Andreopoulos B."/>
            <person name="Baker S."/>
            <person name="Barry K."/>
            <person name="Bills G."/>
            <person name="Bluhm B."/>
            <person name="Cannon C."/>
            <person name="Castanera R."/>
            <person name="Culley D."/>
            <person name="Daum C."/>
            <person name="Ezra D."/>
            <person name="Gonzalez J."/>
            <person name="Henrissat B."/>
            <person name="Kuo A."/>
            <person name="Liang C."/>
            <person name="Lipzen A."/>
            <person name="Lutzoni F."/>
            <person name="Magnuson J."/>
            <person name="Mondo S."/>
            <person name="Nolan M."/>
            <person name="Ohm R."/>
            <person name="Pangilinan J."/>
            <person name="Park H.-J."/>
            <person name="Ramirez L."/>
            <person name="Alfaro M."/>
            <person name="Sun H."/>
            <person name="Tritt A."/>
            <person name="Yoshinaga Y."/>
            <person name="Zwiers L.-H."/>
            <person name="Turgeon B."/>
            <person name="Goodwin S."/>
            <person name="Spatafora J."/>
            <person name="Crous P."/>
            <person name="Grigoriev I."/>
        </authorList>
    </citation>
    <scope>NUCLEOTIDE SEQUENCE</scope>
    <source>
        <strain evidence="10">CBS 121410</strain>
    </source>
</reference>
<evidence type="ECO:0000313" key="11">
    <source>
        <dbReference type="Proteomes" id="UP000799776"/>
    </source>
</evidence>
<dbReference type="GO" id="GO:0015087">
    <property type="term" value="F:cobalt ion transmembrane transporter activity"/>
    <property type="evidence" value="ECO:0007669"/>
    <property type="project" value="TreeGrafter"/>
</dbReference>
<name>A0A9P4HYM5_9PEZI</name>
<comment type="caution">
    <text evidence="10">The sequence shown here is derived from an EMBL/GenBank/DDBJ whole genome shotgun (WGS) entry which is preliminary data.</text>
</comment>
<dbReference type="GO" id="GO:0050897">
    <property type="term" value="F:cobalt ion binding"/>
    <property type="evidence" value="ECO:0007669"/>
    <property type="project" value="TreeGrafter"/>
</dbReference>
<dbReference type="GO" id="GO:0005886">
    <property type="term" value="C:plasma membrane"/>
    <property type="evidence" value="ECO:0007669"/>
    <property type="project" value="UniProtKB-SubCell"/>
</dbReference>
<dbReference type="PANTHER" id="PTHR46494:SF1">
    <property type="entry name" value="CORA FAMILY METAL ION TRANSPORTER (EUROFUNG)"/>
    <property type="match status" value="1"/>
</dbReference>
<keyword evidence="11" id="KW-1185">Reference proteome</keyword>
<dbReference type="SUPFAM" id="SSF144083">
    <property type="entry name" value="Magnesium transport protein CorA, transmembrane region"/>
    <property type="match status" value="1"/>
</dbReference>
<dbReference type="InterPro" id="IPR002523">
    <property type="entry name" value="MgTranspt_CorA/ZnTranspt_ZntB"/>
</dbReference>
<accession>A0A9P4HYM5</accession>
<dbReference type="Gene3D" id="1.20.58.340">
    <property type="entry name" value="Magnesium transport protein CorA, transmembrane region"/>
    <property type="match status" value="2"/>
</dbReference>
<evidence type="ECO:0000256" key="6">
    <source>
        <dbReference type="ARBA" id="ARBA00022989"/>
    </source>
</evidence>
<dbReference type="GO" id="GO:0015095">
    <property type="term" value="F:magnesium ion transmembrane transporter activity"/>
    <property type="evidence" value="ECO:0007669"/>
    <property type="project" value="TreeGrafter"/>
</dbReference>
<dbReference type="AlphaFoldDB" id="A0A9P4HYM5"/>
<keyword evidence="7 9" id="KW-0472">Membrane</keyword>
<feature type="region of interest" description="Disordered" evidence="8">
    <location>
        <begin position="158"/>
        <end position="219"/>
    </location>
</feature>
<evidence type="ECO:0000256" key="7">
    <source>
        <dbReference type="ARBA" id="ARBA00023136"/>
    </source>
</evidence>
<feature type="non-terminal residue" evidence="10">
    <location>
        <position position="1"/>
    </location>
</feature>
<feature type="transmembrane region" description="Helical" evidence="9">
    <location>
        <begin position="452"/>
        <end position="469"/>
    </location>
</feature>
<feature type="non-terminal residue" evidence="10">
    <location>
        <position position="502"/>
    </location>
</feature>
<dbReference type="OrthoDB" id="165352at2759"/>
<evidence type="ECO:0000256" key="9">
    <source>
        <dbReference type="SAM" id="Phobius"/>
    </source>
</evidence>
<sequence>AEPRLSFESNLQRRFTRSNTVTNYEGLEESALRPSWEEPGAEPGVDTAAPVETHRRHLHAECAITVVDFSDEAMVQHHLNNSSLQGFLDNPPEEWVACRWINVNGLSWDVIKLLGNTKGLHRLAVEDLMNTRGRTKVDWYSDHAFLLLSLQKLIHTTSDSDSESDSESDDEGIVQKSKSILRKIKKDPEFPHRSSGDEKRYSGEEGRGSVIGPKALANPRPKANYRTLQRYRGVPNPERTRYMEQHSALADKDLAVSVEQVSIFLTSDNTVLSFFEHSAEDIEKPIVTRLESPDTILRRSCDASMMVQAIIDAIIDLAIPVTAAYEDVISDLELDVLTSPSIGHSKALYIMTTELSVLKNRIQPIQGLINALRDHRAEPIGPVTPGLNGKPPRLSASNITITPLAHTYFGDALDHCIMITQSLDLMTKYAEDMINLIFNIMSTYQNESMKQLTAVTIFFLPLTFLTGYFGQNFTHFSAIENSDVYFWQIAIPVMVVTIVGLM</sequence>
<protein>
    <recommendedName>
        <fullName evidence="12">Cora-domain-containing protein</fullName>
    </recommendedName>
</protein>
<proteinExistence type="inferred from homology"/>
<organism evidence="10 11">
    <name type="scientific">Saccharata proteae CBS 121410</name>
    <dbReference type="NCBI Taxonomy" id="1314787"/>
    <lineage>
        <taxon>Eukaryota</taxon>
        <taxon>Fungi</taxon>
        <taxon>Dikarya</taxon>
        <taxon>Ascomycota</taxon>
        <taxon>Pezizomycotina</taxon>
        <taxon>Dothideomycetes</taxon>
        <taxon>Dothideomycetes incertae sedis</taxon>
        <taxon>Botryosphaeriales</taxon>
        <taxon>Saccharataceae</taxon>
        <taxon>Saccharata</taxon>
    </lineage>
</organism>
<evidence type="ECO:0000256" key="2">
    <source>
        <dbReference type="ARBA" id="ARBA00009765"/>
    </source>
</evidence>
<dbReference type="Proteomes" id="UP000799776">
    <property type="component" value="Unassembled WGS sequence"/>
</dbReference>
<evidence type="ECO:0000256" key="4">
    <source>
        <dbReference type="ARBA" id="ARBA00022475"/>
    </source>
</evidence>